<accession>A0ABR2YE11</accession>
<evidence type="ECO:0000256" key="9">
    <source>
        <dbReference type="RuleBase" id="RU363100"/>
    </source>
</evidence>
<proteinExistence type="inferred from homology"/>
<keyword evidence="5 9" id="KW-0999">Mitochondrion inner membrane</keyword>
<keyword evidence="6" id="KW-1133">Transmembrane helix</keyword>
<evidence type="ECO:0000256" key="6">
    <source>
        <dbReference type="ARBA" id="ARBA00022989"/>
    </source>
</evidence>
<dbReference type="Pfam" id="PF03650">
    <property type="entry name" value="MPC"/>
    <property type="match status" value="1"/>
</dbReference>
<organism evidence="10 11">
    <name type="scientific">Coccomyxa subellipsoidea</name>
    <dbReference type="NCBI Taxonomy" id="248742"/>
    <lineage>
        <taxon>Eukaryota</taxon>
        <taxon>Viridiplantae</taxon>
        <taxon>Chlorophyta</taxon>
        <taxon>core chlorophytes</taxon>
        <taxon>Trebouxiophyceae</taxon>
        <taxon>Trebouxiophyceae incertae sedis</taxon>
        <taxon>Coccomyxaceae</taxon>
        <taxon>Coccomyxa</taxon>
    </lineage>
</organism>
<protein>
    <recommendedName>
        <fullName evidence="9">Mitochondrial pyruvate carrier</fullName>
    </recommendedName>
</protein>
<comment type="subcellular location">
    <subcellularLocation>
        <location evidence="1 9">Mitochondrion inner membrane</location>
        <topology evidence="1 9">Multi-pass membrane protein</topology>
    </subcellularLocation>
</comment>
<evidence type="ECO:0000313" key="10">
    <source>
        <dbReference type="EMBL" id="KAK9903391.1"/>
    </source>
</evidence>
<dbReference type="EMBL" id="JALJOT010000014">
    <property type="protein sequence ID" value="KAK9903391.1"/>
    <property type="molecule type" value="Genomic_DNA"/>
</dbReference>
<keyword evidence="8" id="KW-0472">Membrane</keyword>
<evidence type="ECO:0000256" key="1">
    <source>
        <dbReference type="ARBA" id="ARBA00004448"/>
    </source>
</evidence>
<evidence type="ECO:0000313" key="11">
    <source>
        <dbReference type="Proteomes" id="UP001491310"/>
    </source>
</evidence>
<evidence type="ECO:0000256" key="5">
    <source>
        <dbReference type="ARBA" id="ARBA00022792"/>
    </source>
</evidence>
<name>A0ABR2YE11_9CHLO</name>
<reference evidence="10 11" key="1">
    <citation type="journal article" date="2024" name="Nat. Commun.">
        <title>Phylogenomics reveals the evolutionary origins of lichenization in chlorophyte algae.</title>
        <authorList>
            <person name="Puginier C."/>
            <person name="Libourel C."/>
            <person name="Otte J."/>
            <person name="Skaloud P."/>
            <person name="Haon M."/>
            <person name="Grisel S."/>
            <person name="Petersen M."/>
            <person name="Berrin J.G."/>
            <person name="Delaux P.M."/>
            <person name="Dal Grande F."/>
            <person name="Keller J."/>
        </authorList>
    </citation>
    <scope>NUCLEOTIDE SEQUENCE [LARGE SCALE GENOMIC DNA]</scope>
    <source>
        <strain evidence="10 11">SAG 216-7</strain>
    </source>
</reference>
<sequence>MATFATRAAQFINSPVGPKTIHFWAPTFKWGISIANVADFKRPPDQVSYPQQCAVTATGVIWTRFATVINPVNYNLMSVNFFMALTGLYQLSRKLRHDYGQPAALEAPEKTA</sequence>
<dbReference type="Proteomes" id="UP001491310">
    <property type="component" value="Unassembled WGS sequence"/>
</dbReference>
<evidence type="ECO:0000256" key="7">
    <source>
        <dbReference type="ARBA" id="ARBA00023128"/>
    </source>
</evidence>
<comment type="caution">
    <text evidence="10">The sequence shown here is derived from an EMBL/GenBank/DDBJ whole genome shotgun (WGS) entry which is preliminary data.</text>
</comment>
<dbReference type="PANTHER" id="PTHR14154">
    <property type="entry name" value="UPF0041 BRAIN PROTEIN 44-RELATED"/>
    <property type="match status" value="1"/>
</dbReference>
<keyword evidence="4" id="KW-0812">Transmembrane</keyword>
<gene>
    <name evidence="10" type="ORF">WJX75_004617</name>
</gene>
<evidence type="ECO:0000256" key="2">
    <source>
        <dbReference type="ARBA" id="ARBA00006416"/>
    </source>
</evidence>
<dbReference type="InterPro" id="IPR005336">
    <property type="entry name" value="MPC"/>
</dbReference>
<keyword evidence="11" id="KW-1185">Reference proteome</keyword>
<keyword evidence="3 9" id="KW-0813">Transport</keyword>
<evidence type="ECO:0000256" key="3">
    <source>
        <dbReference type="ARBA" id="ARBA00022448"/>
    </source>
</evidence>
<comment type="similarity">
    <text evidence="2 9">Belongs to the mitochondrial pyruvate carrier (MPC) (TC 2.A.105) family.</text>
</comment>
<keyword evidence="7 9" id="KW-0496">Mitochondrion</keyword>
<comment type="function">
    <text evidence="9">Mediates the uptake of pyruvate into mitochondria.</text>
</comment>
<evidence type="ECO:0000256" key="4">
    <source>
        <dbReference type="ARBA" id="ARBA00022692"/>
    </source>
</evidence>
<evidence type="ECO:0000256" key="8">
    <source>
        <dbReference type="ARBA" id="ARBA00023136"/>
    </source>
</evidence>